<proteinExistence type="predicted"/>
<gene>
    <name evidence="1" type="ORF">ACFQFQ_17760</name>
</gene>
<dbReference type="InterPro" id="IPR011330">
    <property type="entry name" value="Glyco_hydro/deAcase_b/a-brl"/>
</dbReference>
<reference evidence="2" key="1">
    <citation type="journal article" date="2019" name="Int. J. Syst. Evol. Microbiol.">
        <title>The Global Catalogue of Microorganisms (GCM) 10K type strain sequencing project: providing services to taxonomists for standard genome sequencing and annotation.</title>
        <authorList>
            <consortium name="The Broad Institute Genomics Platform"/>
            <consortium name="The Broad Institute Genome Sequencing Center for Infectious Disease"/>
            <person name="Wu L."/>
            <person name="Ma J."/>
        </authorList>
    </citation>
    <scope>NUCLEOTIDE SEQUENCE [LARGE SCALE GENOMIC DNA]</scope>
    <source>
        <strain evidence="2">CCUG 66188</strain>
    </source>
</reference>
<dbReference type="SUPFAM" id="SSF88713">
    <property type="entry name" value="Glycoside hydrolase/deacetylase"/>
    <property type="match status" value="1"/>
</dbReference>
<protein>
    <recommendedName>
        <fullName evidence="3">Polysaccharide deacetylase</fullName>
    </recommendedName>
</protein>
<evidence type="ECO:0008006" key="3">
    <source>
        <dbReference type="Google" id="ProtNLM"/>
    </source>
</evidence>
<evidence type="ECO:0000313" key="2">
    <source>
        <dbReference type="Proteomes" id="UP001596353"/>
    </source>
</evidence>
<dbReference type="Proteomes" id="UP001596353">
    <property type="component" value="Unassembled WGS sequence"/>
</dbReference>
<comment type="caution">
    <text evidence="1">The sequence shown here is derived from an EMBL/GenBank/DDBJ whole genome shotgun (WGS) entry which is preliminary data.</text>
</comment>
<sequence length="128" mass="14048">MFVPPWNRIDPALIPRLPGLGYRALSTYTTRPAREAAPGLVQINTHMDPIHWRGGGGLVDPDSQITALLRHLEDRRRGRADAAEPLGFLTHHLVHDPAIWDFTRACLSTLLAGGARPVNLISLKGPLP</sequence>
<accession>A0ABW2B5Q0</accession>
<organism evidence="1 2">
    <name type="scientific">Sulfitobacter porphyrae</name>
    <dbReference type="NCBI Taxonomy" id="1246864"/>
    <lineage>
        <taxon>Bacteria</taxon>
        <taxon>Pseudomonadati</taxon>
        <taxon>Pseudomonadota</taxon>
        <taxon>Alphaproteobacteria</taxon>
        <taxon>Rhodobacterales</taxon>
        <taxon>Roseobacteraceae</taxon>
        <taxon>Sulfitobacter</taxon>
    </lineage>
</organism>
<dbReference type="EMBL" id="JBHSWG010000001">
    <property type="protein sequence ID" value="MFC6760907.1"/>
    <property type="molecule type" value="Genomic_DNA"/>
</dbReference>
<name>A0ABW2B5Q0_9RHOB</name>
<keyword evidence="2" id="KW-1185">Reference proteome</keyword>
<evidence type="ECO:0000313" key="1">
    <source>
        <dbReference type="EMBL" id="MFC6760907.1"/>
    </source>
</evidence>